<sequence>MNIRKSLILSLTVAAFAVPGISSAATAYNTGAMSYKENSQNSKTRAEVIRELEASRKDGTFENNVSREYPKTQQSLGSEKTRVQVLSELKAARLNGTFDSNIEKNYGMAQKFSSTSDTRIQVKQNLAIARADGQIQDNISRN</sequence>
<dbReference type="Proteomes" id="UP000502041">
    <property type="component" value="Chromosome"/>
</dbReference>
<keyword evidence="1" id="KW-0732">Signal</keyword>
<reference evidence="2 3" key="1">
    <citation type="submission" date="2020-04" db="EMBL/GenBank/DDBJ databases">
        <title>Complete genome of a Psychrophilic, Marine, Gas Vacuolate Bacterium Polaromonas vacuolata KCTC 22033T.</title>
        <authorList>
            <person name="Hwang K."/>
            <person name="Kim K.M."/>
        </authorList>
    </citation>
    <scope>NUCLEOTIDE SEQUENCE [LARGE SCALE GENOMIC DNA]</scope>
    <source>
        <strain evidence="2 3">KCTC 22033</strain>
    </source>
</reference>
<dbReference type="EMBL" id="CP051461">
    <property type="protein sequence ID" value="QJC57823.1"/>
    <property type="molecule type" value="Genomic_DNA"/>
</dbReference>
<feature type="chain" id="PRO_5026284708" description="DUF4148 domain-containing protein" evidence="1">
    <location>
        <begin position="25"/>
        <end position="142"/>
    </location>
</feature>
<dbReference type="InterPro" id="IPR025421">
    <property type="entry name" value="DUF4148"/>
</dbReference>
<gene>
    <name evidence="2" type="ORF">HC248_03154</name>
</gene>
<organism evidence="2 3">
    <name type="scientific">Polaromonas vacuolata</name>
    <dbReference type="NCBI Taxonomy" id="37448"/>
    <lineage>
        <taxon>Bacteria</taxon>
        <taxon>Pseudomonadati</taxon>
        <taxon>Pseudomonadota</taxon>
        <taxon>Betaproteobacteria</taxon>
        <taxon>Burkholderiales</taxon>
        <taxon>Comamonadaceae</taxon>
        <taxon>Polaromonas</taxon>
    </lineage>
</organism>
<evidence type="ECO:0000313" key="3">
    <source>
        <dbReference type="Proteomes" id="UP000502041"/>
    </source>
</evidence>
<evidence type="ECO:0008006" key="4">
    <source>
        <dbReference type="Google" id="ProtNLM"/>
    </source>
</evidence>
<dbReference type="KEGG" id="pvac:HC248_03154"/>
<evidence type="ECO:0000313" key="2">
    <source>
        <dbReference type="EMBL" id="QJC57823.1"/>
    </source>
</evidence>
<protein>
    <recommendedName>
        <fullName evidence="4">DUF4148 domain-containing protein</fullName>
    </recommendedName>
</protein>
<name>A0A6H2HDF6_9BURK</name>
<accession>A0A6H2HDF6</accession>
<keyword evidence="3" id="KW-1185">Reference proteome</keyword>
<evidence type="ECO:0000256" key="1">
    <source>
        <dbReference type="SAM" id="SignalP"/>
    </source>
</evidence>
<dbReference type="AlphaFoldDB" id="A0A6H2HDF6"/>
<feature type="signal peptide" evidence="1">
    <location>
        <begin position="1"/>
        <end position="24"/>
    </location>
</feature>
<proteinExistence type="predicted"/>
<dbReference type="Pfam" id="PF13663">
    <property type="entry name" value="DUF4148"/>
    <property type="match status" value="1"/>
</dbReference>
<dbReference type="RefSeq" id="WP_168923287.1">
    <property type="nucleotide sequence ID" value="NZ_CP051461.1"/>
</dbReference>